<dbReference type="InterPro" id="IPR010591">
    <property type="entry name" value="ATP11"/>
</dbReference>
<dbReference type="PANTHER" id="PTHR13126:SF0">
    <property type="entry name" value="ATP SYNTHASE MITOCHONDRIAL F1 COMPLEX ASSEMBLY FACTOR 1"/>
    <property type="match status" value="1"/>
</dbReference>
<evidence type="ECO:0000256" key="3">
    <source>
        <dbReference type="ARBA" id="ARBA00022946"/>
    </source>
</evidence>
<dbReference type="GO" id="GO:0033615">
    <property type="term" value="P:mitochondrial proton-transporting ATP synthase complex assembly"/>
    <property type="evidence" value="ECO:0007669"/>
    <property type="project" value="TreeGrafter"/>
</dbReference>
<keyword evidence="4" id="KW-0496">Mitochondrion</keyword>
<evidence type="ECO:0008006" key="7">
    <source>
        <dbReference type="Google" id="ProtNLM"/>
    </source>
</evidence>
<dbReference type="PANTHER" id="PTHR13126">
    <property type="entry name" value="CHAPERONE ATP11"/>
    <property type="match status" value="1"/>
</dbReference>
<reference evidence="6" key="1">
    <citation type="journal article" date="2023" name="Commun. Biol.">
        <title>Genome analysis of Parmales, the sister group of diatoms, reveals the evolutionary specialization of diatoms from phago-mixotrophs to photoautotrophs.</title>
        <authorList>
            <person name="Ban H."/>
            <person name="Sato S."/>
            <person name="Yoshikawa S."/>
            <person name="Yamada K."/>
            <person name="Nakamura Y."/>
            <person name="Ichinomiya M."/>
            <person name="Sato N."/>
            <person name="Blanc-Mathieu R."/>
            <person name="Endo H."/>
            <person name="Kuwata A."/>
            <person name="Ogata H."/>
        </authorList>
    </citation>
    <scope>NUCLEOTIDE SEQUENCE [LARGE SCALE GENOMIC DNA]</scope>
</reference>
<dbReference type="OrthoDB" id="16535at2759"/>
<evidence type="ECO:0000256" key="4">
    <source>
        <dbReference type="ARBA" id="ARBA00023128"/>
    </source>
</evidence>
<dbReference type="Proteomes" id="UP001165065">
    <property type="component" value="Unassembled WGS sequence"/>
</dbReference>
<organism evidence="5 6">
    <name type="scientific">Triparma columacea</name>
    <dbReference type="NCBI Taxonomy" id="722753"/>
    <lineage>
        <taxon>Eukaryota</taxon>
        <taxon>Sar</taxon>
        <taxon>Stramenopiles</taxon>
        <taxon>Ochrophyta</taxon>
        <taxon>Bolidophyceae</taxon>
        <taxon>Parmales</taxon>
        <taxon>Triparmaceae</taxon>
        <taxon>Triparma</taxon>
    </lineage>
</organism>
<name>A0A9W7L730_9STRA</name>
<protein>
    <recommendedName>
        <fullName evidence="7">ATP synthase mitochondrial F1 complex assembly factor 1</fullName>
    </recommendedName>
</protein>
<keyword evidence="3" id="KW-0809">Transit peptide</keyword>
<accession>A0A9W7L730</accession>
<dbReference type="EMBL" id="BRYA01000044">
    <property type="protein sequence ID" value="GMI34588.1"/>
    <property type="molecule type" value="Genomic_DNA"/>
</dbReference>
<evidence type="ECO:0000313" key="6">
    <source>
        <dbReference type="Proteomes" id="UP001165065"/>
    </source>
</evidence>
<evidence type="ECO:0000256" key="2">
    <source>
        <dbReference type="ARBA" id="ARBA00009116"/>
    </source>
</evidence>
<keyword evidence="6" id="KW-1185">Reference proteome</keyword>
<dbReference type="GO" id="GO:0005739">
    <property type="term" value="C:mitochondrion"/>
    <property type="evidence" value="ECO:0007669"/>
    <property type="project" value="UniProtKB-SubCell"/>
</dbReference>
<comment type="similarity">
    <text evidence="2">Belongs to the ATP11 family.</text>
</comment>
<proteinExistence type="inferred from homology"/>
<evidence type="ECO:0000313" key="5">
    <source>
        <dbReference type="EMBL" id="GMI34588.1"/>
    </source>
</evidence>
<dbReference type="AlphaFoldDB" id="A0A9W7L730"/>
<dbReference type="Pfam" id="PF06644">
    <property type="entry name" value="ATP11"/>
    <property type="match status" value="1"/>
</dbReference>
<comment type="subcellular location">
    <subcellularLocation>
        <location evidence="1">Mitochondrion</location>
    </subcellularLocation>
</comment>
<sequence length="231" mass="26148">MLKKCTRLATRLATKSILRPRPFSGFSFAGPKDLNQILDMDAVKGLNGDEIASLWKDFHAEKKGTLGWVVEGSVGKLVLHRATTKNCKFFISPVFQEEKVAEEGEAEEGAGYYNLIVQFFEPSHFVLANLQDYQADPANAQPVISFSVFDDYIESKNMTLVRADIIVNVFREGEAEKIIGGILKRFDGRTCDKDWVDIFNNKPEDFKFEEFIEDSRTAWFGVENKGEGEKE</sequence>
<gene>
    <name evidence="5" type="ORF">TrCOL_g1286</name>
</gene>
<comment type="caution">
    <text evidence="5">The sequence shown here is derived from an EMBL/GenBank/DDBJ whole genome shotgun (WGS) entry which is preliminary data.</text>
</comment>
<evidence type="ECO:0000256" key="1">
    <source>
        <dbReference type="ARBA" id="ARBA00004173"/>
    </source>
</evidence>